<dbReference type="InterPro" id="IPR011990">
    <property type="entry name" value="TPR-like_helical_dom_sf"/>
</dbReference>
<dbReference type="Gene3D" id="1.25.40.10">
    <property type="entry name" value="Tetratricopeptide repeat domain"/>
    <property type="match status" value="1"/>
</dbReference>
<dbReference type="EMBL" id="BAABGX010000002">
    <property type="protein sequence ID" value="GAA4311077.1"/>
    <property type="molecule type" value="Genomic_DNA"/>
</dbReference>
<keyword evidence="5" id="KW-0732">Signal</keyword>
<evidence type="ECO:0000256" key="2">
    <source>
        <dbReference type="ARBA" id="ARBA00023136"/>
    </source>
</evidence>
<evidence type="ECO:0000313" key="7">
    <source>
        <dbReference type="EMBL" id="GAA4311077.1"/>
    </source>
</evidence>
<dbReference type="SUPFAM" id="SSF82171">
    <property type="entry name" value="DPP6 N-terminal domain-like"/>
    <property type="match status" value="1"/>
</dbReference>
<dbReference type="PROSITE" id="PS51123">
    <property type="entry name" value="OMPA_2"/>
    <property type="match status" value="1"/>
</dbReference>
<dbReference type="PROSITE" id="PS51257">
    <property type="entry name" value="PROKAR_LIPOPROTEIN"/>
    <property type="match status" value="1"/>
</dbReference>
<comment type="subcellular location">
    <subcellularLocation>
        <location evidence="1">Cell outer membrane</location>
    </subcellularLocation>
</comment>
<dbReference type="SUPFAM" id="SSF103088">
    <property type="entry name" value="OmpA-like"/>
    <property type="match status" value="1"/>
</dbReference>
<evidence type="ECO:0000259" key="6">
    <source>
        <dbReference type="PROSITE" id="PS51123"/>
    </source>
</evidence>
<dbReference type="PANTHER" id="PTHR30329:SF21">
    <property type="entry name" value="LIPOPROTEIN YIAD-RELATED"/>
    <property type="match status" value="1"/>
</dbReference>
<evidence type="ECO:0000256" key="1">
    <source>
        <dbReference type="ARBA" id="ARBA00004442"/>
    </source>
</evidence>
<dbReference type="RefSeq" id="WP_345167736.1">
    <property type="nucleotide sequence ID" value="NZ_BAABGX010000002.1"/>
</dbReference>
<dbReference type="PRINTS" id="PR01021">
    <property type="entry name" value="OMPADOMAIN"/>
</dbReference>
<dbReference type="InterPro" id="IPR036737">
    <property type="entry name" value="OmpA-like_sf"/>
</dbReference>
<evidence type="ECO:0000313" key="8">
    <source>
        <dbReference type="Proteomes" id="UP001501844"/>
    </source>
</evidence>
<comment type="caution">
    <text evidence="7">The sequence shown here is derived from an EMBL/GenBank/DDBJ whole genome shotgun (WGS) entry which is preliminary data.</text>
</comment>
<evidence type="ECO:0000256" key="3">
    <source>
        <dbReference type="ARBA" id="ARBA00023237"/>
    </source>
</evidence>
<sequence>MRNKYKSLSLALLLAGGLVVGGCNSTRKADLHYENFDYTLAIEEYKEAFASKEPSLVGAQRLADSYRLTGRTKEAEEWYAKVVAMPEADPINIYYYAEALRSNGKYFEAKTQYQNYGMKVPAEAAKANAKAQASDAALKLLEEPVSAVVVNETAINSGNADFSPTVYENGIIFASDRGAAKSNDKDIDAGTYGWTGRPYLQMFYAERNQDSTWQLPTMASESLNSLYHDGPAVLDSSNSTIYFTRTHMVEVKNKNVNVDPTSWVKKPMTNDHVNRLEIFSATRSDSGAAGTWSVPKAFPYNKVTEYSVGHPALSPDGKIMYFVSDKPGGYGETDIYYSELQANGEWGQPVNAGNTINTVGKEMFPSFDRSGYFYFSSDTHPGFGGLDVFRAQGSRSSWTKPQNLRTPINSPKDDFGMTFMRNVQKSETVGYLSSNRDSNNGTDDIYSFKLLSNAVLLVTTLERVSLPSKRNTTQPLADVRLKLAIKGSTDTTSAFTNPNGEYAYGVMKGNVYELAGEKFGYLKQSATVSIDTTSLADTTRVTLIFDKSKANVAIALENIYYDLDKWNIRPDAALELDKLVRVLQDNPSIKIELGSHTDAREGLGYNQLLSERRAQSAVEYLVSKGIPRNRLSWKGYGETRLRNGCADGVECTEDQHQMNRRTEFKIK</sequence>
<dbReference type="CDD" id="cd07185">
    <property type="entry name" value="OmpA_C-like"/>
    <property type="match status" value="1"/>
</dbReference>
<accession>A0ABP8FU61</accession>
<dbReference type="Gene3D" id="3.30.1330.60">
    <property type="entry name" value="OmpA-like domain"/>
    <property type="match status" value="1"/>
</dbReference>
<dbReference type="SUPFAM" id="SSF48452">
    <property type="entry name" value="TPR-like"/>
    <property type="match status" value="1"/>
</dbReference>
<reference evidence="8" key="1">
    <citation type="journal article" date="2019" name="Int. J. Syst. Evol. Microbiol.">
        <title>The Global Catalogue of Microorganisms (GCM) 10K type strain sequencing project: providing services to taxonomists for standard genome sequencing and annotation.</title>
        <authorList>
            <consortium name="The Broad Institute Genomics Platform"/>
            <consortium name="The Broad Institute Genome Sequencing Center for Infectious Disease"/>
            <person name="Wu L."/>
            <person name="Ma J."/>
        </authorList>
    </citation>
    <scope>NUCLEOTIDE SEQUENCE [LARGE SCALE GENOMIC DNA]</scope>
    <source>
        <strain evidence="8">JCM 17917</strain>
    </source>
</reference>
<dbReference type="InterPro" id="IPR006665">
    <property type="entry name" value="OmpA-like"/>
</dbReference>
<evidence type="ECO:0000256" key="5">
    <source>
        <dbReference type="SAM" id="SignalP"/>
    </source>
</evidence>
<keyword evidence="2 4" id="KW-0472">Membrane</keyword>
<feature type="signal peptide" evidence="5">
    <location>
        <begin position="1"/>
        <end position="21"/>
    </location>
</feature>
<dbReference type="Pfam" id="PF07676">
    <property type="entry name" value="PD40"/>
    <property type="match status" value="2"/>
</dbReference>
<dbReference type="Proteomes" id="UP001501844">
    <property type="component" value="Unassembled WGS sequence"/>
</dbReference>
<dbReference type="PANTHER" id="PTHR30329">
    <property type="entry name" value="STATOR ELEMENT OF FLAGELLAR MOTOR COMPLEX"/>
    <property type="match status" value="1"/>
</dbReference>
<dbReference type="Pfam" id="PF00691">
    <property type="entry name" value="OmpA"/>
    <property type="match status" value="1"/>
</dbReference>
<gene>
    <name evidence="7" type="ORF">GCM10023183_29600</name>
</gene>
<feature type="domain" description="OmpA-like" evidence="6">
    <location>
        <begin position="548"/>
        <end position="667"/>
    </location>
</feature>
<dbReference type="InterPro" id="IPR050330">
    <property type="entry name" value="Bact_OuterMem_StrucFunc"/>
</dbReference>
<proteinExistence type="predicted"/>
<protein>
    <submittedName>
        <fullName evidence="7">OmpA family protein</fullName>
    </submittedName>
</protein>
<keyword evidence="3" id="KW-0998">Cell outer membrane</keyword>
<evidence type="ECO:0000256" key="4">
    <source>
        <dbReference type="PROSITE-ProRule" id="PRU00473"/>
    </source>
</evidence>
<organism evidence="7 8">
    <name type="scientific">Nibribacter koreensis</name>
    <dbReference type="NCBI Taxonomy" id="1084519"/>
    <lineage>
        <taxon>Bacteria</taxon>
        <taxon>Pseudomonadati</taxon>
        <taxon>Bacteroidota</taxon>
        <taxon>Cytophagia</taxon>
        <taxon>Cytophagales</taxon>
        <taxon>Hymenobacteraceae</taxon>
        <taxon>Nibribacter</taxon>
    </lineage>
</organism>
<feature type="chain" id="PRO_5046182614" evidence="5">
    <location>
        <begin position="22"/>
        <end position="667"/>
    </location>
</feature>
<keyword evidence="8" id="KW-1185">Reference proteome</keyword>
<name>A0ABP8FU61_9BACT</name>
<dbReference type="InterPro" id="IPR011659">
    <property type="entry name" value="WD40"/>
</dbReference>
<dbReference type="InterPro" id="IPR006664">
    <property type="entry name" value="OMP_bac"/>
</dbReference>